<dbReference type="Proteomes" id="UP000190044">
    <property type="component" value="Unassembled WGS sequence"/>
</dbReference>
<reference evidence="2" key="1">
    <citation type="submission" date="2017-02" db="EMBL/GenBank/DDBJ databases">
        <authorList>
            <person name="Varghese N."/>
            <person name="Submissions S."/>
        </authorList>
    </citation>
    <scope>NUCLEOTIDE SEQUENCE [LARGE SCALE GENOMIC DNA]</scope>
    <source>
        <strain evidence="2">R11H</strain>
    </source>
</reference>
<sequence>MIPYIMTDQSITLMLGSKPVVVPSSHAQFEKVREALRDGVDDVEFYRGLVDIKEAVVRYMQGYVRIEDGVLTYQDRPVDTYLTRKILAFLKSGEDGLVAPLVAFLERLQGNPSYRAQQQLYQWIEKANLPITPDGFILAFKRVKKDYWDHRTGSTFFHKVGAVLEMPRGECDEDPDRTCSSGIHFCSIEYLKKGPVGSSDDPVMIVKIDPADVTAIPRDYNDTKGRCCRMEIIDETSPIEIDEYFGTTTVFYGTEETKTFRYWPGQTWETGDGTEVQLLPGTTEDKAVYQIGGNLVTAGADGVCDAYEDDWDLVECLDWIDPYEIADAHPHEPTTPLGWVLVGPDKRGFFLSTGEHVHGELPPLS</sequence>
<proteinExistence type="predicted"/>
<name>A0A1T5CU79_9SPHN</name>
<dbReference type="OrthoDB" id="8447235at2"/>
<accession>A0A1T5CU79</accession>
<evidence type="ECO:0000313" key="2">
    <source>
        <dbReference type="Proteomes" id="UP000190044"/>
    </source>
</evidence>
<dbReference type="RefSeq" id="WP_079638721.1">
    <property type="nucleotide sequence ID" value="NZ_FUYP01000011.1"/>
</dbReference>
<evidence type="ECO:0000313" key="1">
    <source>
        <dbReference type="EMBL" id="SKB62964.1"/>
    </source>
</evidence>
<dbReference type="EMBL" id="FUYP01000011">
    <property type="protein sequence ID" value="SKB62964.1"/>
    <property type="molecule type" value="Genomic_DNA"/>
</dbReference>
<organism evidence="1 2">
    <name type="scientific">Sphingopyxis flava</name>
    <dbReference type="NCBI Taxonomy" id="1507287"/>
    <lineage>
        <taxon>Bacteria</taxon>
        <taxon>Pseudomonadati</taxon>
        <taxon>Pseudomonadota</taxon>
        <taxon>Alphaproteobacteria</taxon>
        <taxon>Sphingomonadales</taxon>
        <taxon>Sphingomonadaceae</taxon>
        <taxon>Sphingopyxis</taxon>
    </lineage>
</organism>
<protein>
    <submittedName>
        <fullName evidence="1">Uncharacterized protein</fullName>
    </submittedName>
</protein>
<gene>
    <name evidence="1" type="ORF">SAMN06295937_1011119</name>
</gene>
<keyword evidence="2" id="KW-1185">Reference proteome</keyword>
<dbReference type="AlphaFoldDB" id="A0A1T5CU79"/>